<accession>A0A7R8YLW0</accession>
<feature type="compositionally biased region" description="Basic and acidic residues" evidence="1">
    <location>
        <begin position="400"/>
        <end position="409"/>
    </location>
</feature>
<feature type="compositionally biased region" description="Basic and acidic residues" evidence="1">
    <location>
        <begin position="45"/>
        <end position="66"/>
    </location>
</feature>
<sequence>MDLSGQNERELIFASSTGFWPQWSVKSINEIIWNPNTPTRKAPKSGKDSKKGNKQDDKADNIPKENEQSKYFNDNEIFILPRLYLESTIAWKRPADLFPDVDPKNLSEKVFISTEKPYELHELNQHLEGSSYYNHILDAFESLRLYDDVEPADFAEFGFHKWRPTNHIYAIGKVVEGKPHEVFVNSYGYLLNEPDIARFNAVYLLTGWFPDEMEFSGKRSEKVWEIFQMMFPPFTYRNHATPQKTKENSEDTKTVASELEVKKVGKEPRPLTTLDVKIGPSEFCKKKLYMEINCSMLRSIPLNEGSEILPPLPLWKTYRWMYWAMEKGIWTPDDEKIYWSLLCTIPKCRQEHFEGLYNKEWLNKLYTAEASSIKKEVTVTSLETVVAENKKLKNKKKKPEAKVPSKSEDSTPMAPDTNGTKTWIDFNKLIHALECVKIYLKDHRNRLNIFISNEYEQVQPEEPVKPPPKKSKPTKKPTIELVSKKEPETPANKTLRVYGDDMIYLYMFVDQEEHQDAFLDLTVVKDERHMIESRIKLDKYLWNCPKQQVTIELETSSMMGKVFALPAGRSVYRIKCKARNFCFHIKTNSQNIQITDEDKLFDLMAADGVRFEKYVQNIVKNMKDYIESVGNSDFVANMVYFFGSFEKYMKQPYNILQEIHTFFMNRLQESIINYLRELGDFEDPRWTSTPIQQTHRTNIQAMVKAFNTKTSDTCDCPGQTSFPVAITDEVQEWAALKIQSFMKMCYVKWLLRYHSKHDKNRKYYDQIKKDSKAFFQRHFVDQIEPFKHFLFDYLFNSSFERFNFLQLSIPVEPVARFADLFEFVDDFNFTVTRLTRAYDFPER</sequence>
<protein>
    <submittedName>
        <fullName evidence="2">Uncharacterized protein</fullName>
    </submittedName>
</protein>
<dbReference type="InterPro" id="IPR053033">
    <property type="entry name" value="Androglobin-like"/>
</dbReference>
<reference evidence="2 3" key="1">
    <citation type="submission" date="2020-11" db="EMBL/GenBank/DDBJ databases">
        <authorList>
            <person name="Wallbank WR R."/>
            <person name="Pardo Diaz C."/>
            <person name="Kozak K."/>
            <person name="Martin S."/>
            <person name="Jiggins C."/>
            <person name="Moest M."/>
            <person name="Warren A I."/>
            <person name="Generalovic N T."/>
            <person name="Byers J.R.P. K."/>
            <person name="Montejo-Kovacevich G."/>
            <person name="Yen C E."/>
        </authorList>
    </citation>
    <scope>NUCLEOTIDE SEQUENCE [LARGE SCALE GENOMIC DNA]</scope>
</reference>
<dbReference type="PANTHER" id="PTHR46298:SF1">
    <property type="entry name" value="ANDROGLOBIN"/>
    <property type="match status" value="1"/>
</dbReference>
<dbReference type="AlphaFoldDB" id="A0A7R8YLW0"/>
<feature type="region of interest" description="Disordered" evidence="1">
    <location>
        <begin position="391"/>
        <end position="417"/>
    </location>
</feature>
<evidence type="ECO:0000313" key="3">
    <source>
        <dbReference type="Proteomes" id="UP000594454"/>
    </source>
</evidence>
<dbReference type="PANTHER" id="PTHR46298">
    <property type="entry name" value="ANDROGLOBIN"/>
    <property type="match status" value="1"/>
</dbReference>
<evidence type="ECO:0000313" key="2">
    <source>
        <dbReference type="EMBL" id="CAD7076812.1"/>
    </source>
</evidence>
<dbReference type="EMBL" id="LR899009">
    <property type="protein sequence ID" value="CAD7076812.1"/>
    <property type="molecule type" value="Genomic_DNA"/>
</dbReference>
<organism evidence="2 3">
    <name type="scientific">Hermetia illucens</name>
    <name type="common">Black soldier fly</name>
    <dbReference type="NCBI Taxonomy" id="343691"/>
    <lineage>
        <taxon>Eukaryota</taxon>
        <taxon>Metazoa</taxon>
        <taxon>Ecdysozoa</taxon>
        <taxon>Arthropoda</taxon>
        <taxon>Hexapoda</taxon>
        <taxon>Insecta</taxon>
        <taxon>Pterygota</taxon>
        <taxon>Neoptera</taxon>
        <taxon>Endopterygota</taxon>
        <taxon>Diptera</taxon>
        <taxon>Brachycera</taxon>
        <taxon>Stratiomyomorpha</taxon>
        <taxon>Stratiomyidae</taxon>
        <taxon>Hermetiinae</taxon>
        <taxon>Hermetia</taxon>
    </lineage>
</organism>
<evidence type="ECO:0000256" key="1">
    <source>
        <dbReference type="SAM" id="MobiDB-lite"/>
    </source>
</evidence>
<name>A0A7R8YLW0_HERIL</name>
<proteinExistence type="predicted"/>
<feature type="non-terminal residue" evidence="2">
    <location>
        <position position="1"/>
    </location>
</feature>
<dbReference type="OrthoDB" id="9374162at2759"/>
<gene>
    <name evidence="2" type="ORF">HERILL_LOCUS204</name>
</gene>
<feature type="region of interest" description="Disordered" evidence="1">
    <location>
        <begin position="458"/>
        <end position="479"/>
    </location>
</feature>
<feature type="region of interest" description="Disordered" evidence="1">
    <location>
        <begin position="34"/>
        <end position="66"/>
    </location>
</feature>
<keyword evidence="3" id="KW-1185">Reference proteome</keyword>
<dbReference type="InParanoid" id="A0A7R8YLW0"/>
<dbReference type="Proteomes" id="UP000594454">
    <property type="component" value="Chromosome 1"/>
</dbReference>